<gene>
    <name evidence="1" type="ORF">CYXG_00205</name>
</gene>
<evidence type="ECO:0008006" key="3">
    <source>
        <dbReference type="Google" id="ProtNLM"/>
    </source>
</evidence>
<proteinExistence type="predicted"/>
<dbReference type="SUPFAM" id="SSF51197">
    <property type="entry name" value="Clavaminate synthase-like"/>
    <property type="match status" value="1"/>
</dbReference>
<evidence type="ECO:0000313" key="1">
    <source>
        <dbReference type="EMBL" id="AGG54269.1"/>
    </source>
</evidence>
<dbReference type="Proteomes" id="UP000203282">
    <property type="component" value="Segment"/>
</dbReference>
<name>M1TV10_9CAUD</name>
<organism evidence="1 2">
    <name type="scientific">Synechococcus phage S-SSM4</name>
    <dbReference type="NCBI Taxonomy" id="536466"/>
    <lineage>
        <taxon>Viruses</taxon>
        <taxon>Duplodnaviria</taxon>
        <taxon>Heunggongvirae</taxon>
        <taxon>Uroviricota</taxon>
        <taxon>Caudoviricetes</taxon>
        <taxon>Pantevenvirales</taxon>
        <taxon>Kyanoviridae</taxon>
        <taxon>Greenvirus</taxon>
        <taxon>Greenvirus ssm4</taxon>
    </lineage>
</organism>
<dbReference type="GeneID" id="15013630"/>
<accession>M1TV10</accession>
<protein>
    <recommendedName>
        <fullName evidence="3">2OG-Fe(II) oxygenase</fullName>
    </recommendedName>
</protein>
<sequence>MSIAIESKDMEEKIYNLFPTPLSYKNVGTNLVSQTMIDETQKTFHKSMEYSNVGGYQSSPNVKGPAWQPLFMVAKAQLVEYLKTLGAVAGEWNIQGAGLWLNVNGRGHYNKPHNHGGTHFSGIYYVKVPPKSGMLYFQRPSMHNPIIEEHGKLADYGPLIEIMPRDGDMFIFPSELNHGVYPNYSREERISIAFNLNILGYQY</sequence>
<keyword evidence="2" id="KW-1185">Reference proteome</keyword>
<dbReference type="Pfam" id="PF13759">
    <property type="entry name" value="2OG-FeII_Oxy_5"/>
    <property type="match status" value="1"/>
</dbReference>
<dbReference type="InterPro" id="IPR012668">
    <property type="entry name" value="CHP02466"/>
</dbReference>
<dbReference type="OrthoDB" id="26528at10239"/>
<dbReference type="Gene3D" id="2.60.120.620">
    <property type="entry name" value="q2cbj1_9rhob like domain"/>
    <property type="match status" value="1"/>
</dbReference>
<reference evidence="1 2" key="1">
    <citation type="submission" date="2010-03" db="EMBL/GenBank/DDBJ databases">
        <title>The Genome Sequence of Cyanophage S-SSM4.</title>
        <authorList>
            <consortium name="The Broad Institute Genome Sequencing Platform"/>
            <person name="Henn M.R."/>
            <person name="Sullivan M.S."/>
            <person name="Osburne M.S."/>
            <person name="Levin J."/>
            <person name="Malboeuf C."/>
            <person name="Casali M."/>
            <person name="Russ C."/>
            <person name="Lennon N."/>
            <person name="Erlich R."/>
            <person name="Young S.K."/>
            <person name="Koehrsen M."/>
            <person name="Yandava C."/>
            <person name="Zeng Q."/>
            <person name="Alvarado L."/>
            <person name="Anderson S."/>
            <person name="Berlin A."/>
            <person name="Borenstein D."/>
            <person name="Chen Z."/>
            <person name="Engels R."/>
            <person name="Freedman E."/>
            <person name="Gellesch M."/>
            <person name="Goldberg J."/>
            <person name="Green L."/>
            <person name="Griggs A."/>
            <person name="Gujja S."/>
            <person name="Heiman D."/>
            <person name="Hepburn T."/>
            <person name="Howarth C."/>
            <person name="Jen D."/>
            <person name="Larson L."/>
            <person name="Lewis B."/>
            <person name="Mehta T."/>
            <person name="Park D."/>
            <person name="Pearson M."/>
            <person name="Roberts A."/>
            <person name="Ryan E."/>
            <person name="Saif S."/>
            <person name="Shea T."/>
            <person name="Shenoy N."/>
            <person name="Sisk P."/>
            <person name="Stolte C."/>
            <person name="Sykes S."/>
            <person name="Walk T."/>
            <person name="White J."/>
            <person name="Yu Q."/>
            <person name="Coleman M.L."/>
            <person name="Huang K.H."/>
            <person name="Weigele P.R."/>
            <person name="DeFrancesco A.S."/>
            <person name="Kern S.E."/>
            <person name="Thompson L.R."/>
            <person name="Fu R."/>
            <person name="Hombeck B."/>
            <person name="Chisholm S.W."/>
            <person name="Haas B."/>
            <person name="Nusbaum C."/>
            <person name="Galagan J."/>
            <person name="Birren B."/>
        </authorList>
    </citation>
    <scope>NUCLEOTIDE SEQUENCE [LARGE SCALE GENOMIC DNA]</scope>
    <source>
        <strain evidence="1 2">S-SSM4</strain>
    </source>
</reference>
<dbReference type="EMBL" id="HQ316583">
    <property type="protein sequence ID" value="AGG54269.1"/>
    <property type="molecule type" value="Genomic_DNA"/>
</dbReference>
<dbReference type="KEGG" id="vg:15013630"/>
<dbReference type="RefSeq" id="YP_007677394.1">
    <property type="nucleotide sequence ID" value="NC_020875.1"/>
</dbReference>
<evidence type="ECO:0000313" key="2">
    <source>
        <dbReference type="Proteomes" id="UP000203282"/>
    </source>
</evidence>
<dbReference type="NCBIfam" id="TIGR02466">
    <property type="entry name" value="TIGR02466 family protein"/>
    <property type="match status" value="1"/>
</dbReference>